<name>A0A2K4DUJ6_9STAP</name>
<evidence type="ECO:0000313" key="4">
    <source>
        <dbReference type="EMBL" id="PTE73832.1"/>
    </source>
</evidence>
<evidence type="ECO:0000313" key="5">
    <source>
        <dbReference type="EMBL" id="PTF14155.1"/>
    </source>
</evidence>
<dbReference type="RefSeq" id="WP_103165655.1">
    <property type="nucleotide sequence ID" value="NZ_CP130489.1"/>
</dbReference>
<dbReference type="PANTHER" id="PTHR43046:SF14">
    <property type="entry name" value="MUTT_NUDIX FAMILY PROTEIN"/>
    <property type="match status" value="1"/>
</dbReference>
<feature type="domain" description="Nudix hydrolase" evidence="3">
    <location>
        <begin position="1"/>
        <end position="129"/>
    </location>
</feature>
<dbReference type="EMBL" id="PYZH01000012">
    <property type="protein sequence ID" value="PTF16250.1"/>
    <property type="molecule type" value="Genomic_DNA"/>
</dbReference>
<comment type="caution">
    <text evidence="4">The sequence shown here is derived from an EMBL/GenBank/DDBJ whole genome shotgun (WGS) entry which is preliminary data.</text>
</comment>
<keyword evidence="7" id="KW-1185">Reference proteome</keyword>
<evidence type="ECO:0000256" key="1">
    <source>
        <dbReference type="ARBA" id="ARBA00001946"/>
    </source>
</evidence>
<accession>A0A2K4DUJ6</accession>
<dbReference type="Proteomes" id="UP000242088">
    <property type="component" value="Unassembled WGS sequence"/>
</dbReference>
<evidence type="ECO:0000313" key="9">
    <source>
        <dbReference type="Proteomes" id="UP000243350"/>
    </source>
</evidence>
<keyword evidence="2" id="KW-0378">Hydrolase</keyword>
<reference evidence="4" key="2">
    <citation type="submission" date="2018-03" db="EMBL/GenBank/DDBJ databases">
        <authorList>
            <person name="Keele B.F."/>
        </authorList>
    </citation>
    <scope>NUCLEOTIDE SEQUENCE</scope>
    <source>
        <strain evidence="6">SNUC 4143</strain>
        <strain evidence="4">SNUC 761</strain>
    </source>
</reference>
<comment type="cofactor">
    <cofactor evidence="1">
        <name>Mg(2+)</name>
        <dbReference type="ChEBI" id="CHEBI:18420"/>
    </cofactor>
</comment>
<dbReference type="Proteomes" id="UP000242547">
    <property type="component" value="Unassembled WGS sequence"/>
</dbReference>
<proteinExistence type="predicted"/>
<dbReference type="PROSITE" id="PS51462">
    <property type="entry name" value="NUDIX"/>
    <property type="match status" value="1"/>
</dbReference>
<sequence>MIKCVCLVEEREDQILLVQVRNREKYYFPGGKIDEGETQLEAIQREIKEELQLEFSLQDFTYIGTVVGDAYPQPDTLTELNGFTINKQIDWDNVKIDHEITDIRWFDKNDTALIAPAVVKWIETFSKNPQ</sequence>
<dbReference type="AlphaFoldDB" id="A0A2K4DUJ6"/>
<dbReference type="Proteomes" id="UP000243350">
    <property type="component" value="Unassembled WGS sequence"/>
</dbReference>
<evidence type="ECO:0000256" key="2">
    <source>
        <dbReference type="ARBA" id="ARBA00022801"/>
    </source>
</evidence>
<dbReference type="Pfam" id="PF00293">
    <property type="entry name" value="NUDIX"/>
    <property type="match status" value="1"/>
</dbReference>
<evidence type="ECO:0000313" key="7">
    <source>
        <dbReference type="Proteomes" id="UP000242088"/>
    </source>
</evidence>
<evidence type="ECO:0000313" key="8">
    <source>
        <dbReference type="Proteomes" id="UP000242547"/>
    </source>
</evidence>
<organism evidence="4 8">
    <name type="scientific">Staphylococcus devriesei</name>
    <dbReference type="NCBI Taxonomy" id="586733"/>
    <lineage>
        <taxon>Bacteria</taxon>
        <taxon>Bacillati</taxon>
        <taxon>Bacillota</taxon>
        <taxon>Bacilli</taxon>
        <taxon>Bacillales</taxon>
        <taxon>Staphylococcaceae</taxon>
        <taxon>Staphylococcus</taxon>
    </lineage>
</organism>
<dbReference type="CDD" id="cd04690">
    <property type="entry name" value="NUDIX_Hydrolase"/>
    <property type="match status" value="1"/>
</dbReference>
<dbReference type="OrthoDB" id="3532303at2"/>
<dbReference type="GeneID" id="48888965"/>
<evidence type="ECO:0000313" key="6">
    <source>
        <dbReference type="EMBL" id="PTF16250.1"/>
    </source>
</evidence>
<reference evidence="5" key="3">
    <citation type="submission" date="2018-03" db="EMBL/GenBank/DDBJ databases">
        <authorList>
            <person name="Naushad S."/>
        </authorList>
    </citation>
    <scope>NUCLEOTIDE SEQUENCE</scope>
    <source>
        <strain evidence="5">SNUC 1409</strain>
    </source>
</reference>
<dbReference type="EMBL" id="PYZI01000005">
    <property type="protein sequence ID" value="PTF14155.1"/>
    <property type="molecule type" value="Genomic_DNA"/>
</dbReference>
<dbReference type="InterPro" id="IPR015797">
    <property type="entry name" value="NUDIX_hydrolase-like_dom_sf"/>
</dbReference>
<dbReference type="SUPFAM" id="SSF55811">
    <property type="entry name" value="Nudix"/>
    <property type="match status" value="1"/>
</dbReference>
<gene>
    <name evidence="4" type="ORF">BUY44_04185</name>
    <name evidence="5" type="ORF">BUY47_05765</name>
    <name evidence="6" type="ORF">BUY48_03300</name>
</gene>
<dbReference type="EMBL" id="PYZL01000017">
    <property type="protein sequence ID" value="PTE73832.1"/>
    <property type="molecule type" value="Genomic_DNA"/>
</dbReference>
<protein>
    <submittedName>
        <fullName evidence="4">NUDIX domain-containing protein</fullName>
    </submittedName>
</protein>
<dbReference type="Gene3D" id="3.90.79.10">
    <property type="entry name" value="Nucleoside Triphosphate Pyrophosphohydrolase"/>
    <property type="match status" value="1"/>
</dbReference>
<dbReference type="PANTHER" id="PTHR43046">
    <property type="entry name" value="GDP-MANNOSE MANNOSYL HYDROLASE"/>
    <property type="match status" value="1"/>
</dbReference>
<evidence type="ECO:0000259" key="3">
    <source>
        <dbReference type="PROSITE" id="PS51462"/>
    </source>
</evidence>
<dbReference type="GO" id="GO:0016787">
    <property type="term" value="F:hydrolase activity"/>
    <property type="evidence" value="ECO:0007669"/>
    <property type="project" value="UniProtKB-KW"/>
</dbReference>
<dbReference type="InterPro" id="IPR000086">
    <property type="entry name" value="NUDIX_hydrolase_dom"/>
</dbReference>
<reference evidence="7 8" key="1">
    <citation type="journal article" date="2016" name="Front. Microbiol.">
        <title>Comprehensive Phylogenetic Analysis of Bovine Non-aureus Staphylococci Species Based on Whole-Genome Sequencing.</title>
        <authorList>
            <person name="Naushad S."/>
            <person name="Barkema H.W."/>
            <person name="Luby C."/>
            <person name="Condas L.A."/>
            <person name="Nobrega D.B."/>
            <person name="Carson D.A."/>
            <person name="De Buck J."/>
        </authorList>
    </citation>
    <scope>NUCLEOTIDE SEQUENCE [LARGE SCALE GENOMIC DNA]</scope>
    <source>
        <strain evidence="5 7">SNUC 1409</strain>
        <strain evidence="6 9">SNUC 4143</strain>
        <strain evidence="4 8">SNUC 761</strain>
    </source>
</reference>